<protein>
    <submittedName>
        <fullName evidence="1">Uncharacterized protein</fullName>
    </submittedName>
</protein>
<reference evidence="1" key="1">
    <citation type="submission" date="2014-01" db="EMBL/GenBank/DDBJ databases">
        <title>Draft genome sequence of highly nematicidal Bacillus thuringiensis DB27.</title>
        <authorList>
            <person name="Iatsenko I."/>
            <person name="Pickard D."/>
            <person name="Corton C."/>
            <person name="Dougan G."/>
            <person name="Sommer R.J."/>
        </authorList>
    </citation>
    <scope>NUCLEOTIDE SEQUENCE [LARGE SCALE GENOMIC DNA]</scope>
    <source>
        <strain evidence="1">DB27</strain>
    </source>
</reference>
<dbReference type="EMBL" id="HG810024">
    <property type="protein sequence ID" value="CDN39524.1"/>
    <property type="molecule type" value="Genomic_DNA"/>
</dbReference>
<dbReference type="HOGENOM" id="CLU_2566855_0_0_9"/>
<evidence type="ECO:0000313" key="1">
    <source>
        <dbReference type="EMBL" id="CDN39524.1"/>
    </source>
</evidence>
<accession>W8YDC2</accession>
<dbReference type="AlphaFoldDB" id="W8YDC2"/>
<name>W8YDC2_BACTU</name>
<dbReference type="Proteomes" id="UP000030682">
    <property type="component" value="Unassembled WGS sequence"/>
</dbReference>
<reference evidence="1" key="2">
    <citation type="submission" date="2014-01" db="EMBL/GenBank/DDBJ databases">
        <authorList>
            <person name="Aslett M."/>
        </authorList>
    </citation>
    <scope>NUCLEOTIDE SEQUENCE [LARGE SCALE GENOMIC DNA]</scope>
    <source>
        <strain evidence="1">DB27</strain>
    </source>
</reference>
<organism evidence="1">
    <name type="scientific">Bacillus thuringiensis DB27</name>
    <dbReference type="NCBI Taxonomy" id="1431339"/>
    <lineage>
        <taxon>Bacteria</taxon>
        <taxon>Bacillati</taxon>
        <taxon>Bacillota</taxon>
        <taxon>Bacilli</taxon>
        <taxon>Bacillales</taxon>
        <taxon>Bacillaceae</taxon>
        <taxon>Bacillus</taxon>
        <taxon>Bacillus cereus group</taxon>
    </lineage>
</organism>
<sequence>MEIIHQSSYLITMTGMMSSTSCVTSMSVANEIKRKETGKGMFEELFPEVKTYTLYEMNRKKYLQNNQTGEINTVKNLDQDI</sequence>
<gene>
    <name evidence="1" type="ORF">BTDB27_p000187</name>
</gene>
<proteinExistence type="predicted"/>
<dbReference type="RefSeq" id="WP_050595405.1">
    <property type="nucleotide sequence ID" value="NZ_HG810024.1"/>
</dbReference>